<dbReference type="AlphaFoldDB" id="A0A6I1DY28"/>
<organism evidence="1 2">
    <name type="scientific">Flagellimonas olearia</name>
    <dbReference type="NCBI Taxonomy" id="552546"/>
    <lineage>
        <taxon>Bacteria</taxon>
        <taxon>Pseudomonadati</taxon>
        <taxon>Bacteroidota</taxon>
        <taxon>Flavobacteriia</taxon>
        <taxon>Flavobacteriales</taxon>
        <taxon>Flavobacteriaceae</taxon>
        <taxon>Flagellimonas</taxon>
    </lineage>
</organism>
<name>A0A6I1DY28_9FLAO</name>
<comment type="caution">
    <text evidence="1">The sequence shown here is derived from an EMBL/GenBank/DDBJ whole genome shotgun (WGS) entry which is preliminary data.</text>
</comment>
<gene>
    <name evidence="1" type="ORF">F8C76_10200</name>
</gene>
<dbReference type="Proteomes" id="UP000429785">
    <property type="component" value="Unassembled WGS sequence"/>
</dbReference>
<evidence type="ECO:0000313" key="1">
    <source>
        <dbReference type="EMBL" id="KAB7528233.1"/>
    </source>
</evidence>
<sequence>MKHLKNIPRNRKPTKQEYLAIIDHARIDAKYGMLLYLLCRCLQTKKPMWRTWMNLLNQTIDRINSLEEIETPPEGELNLIDIFLTKYDKTTAKNTVT</sequence>
<accession>A0A6I1DY28</accession>
<protein>
    <submittedName>
        <fullName evidence="1">Uncharacterized protein</fullName>
    </submittedName>
</protein>
<reference evidence="1 2" key="1">
    <citation type="submission" date="2019-10" db="EMBL/GenBank/DDBJ databases">
        <title>Muricauda olearia CL-SS4 JCM15563 genome.</title>
        <authorList>
            <person name="Liu L."/>
        </authorList>
    </citation>
    <scope>NUCLEOTIDE SEQUENCE [LARGE SCALE GENOMIC DNA]</scope>
    <source>
        <strain evidence="1 2">CL-SS4</strain>
    </source>
</reference>
<evidence type="ECO:0000313" key="2">
    <source>
        <dbReference type="Proteomes" id="UP000429785"/>
    </source>
</evidence>
<dbReference type="RefSeq" id="WP_152131646.1">
    <property type="nucleotide sequence ID" value="NZ_WELG01000002.1"/>
</dbReference>
<dbReference type="EMBL" id="WELG01000002">
    <property type="protein sequence ID" value="KAB7528233.1"/>
    <property type="molecule type" value="Genomic_DNA"/>
</dbReference>
<proteinExistence type="predicted"/>